<protein>
    <submittedName>
        <fullName evidence="2">Uncharacterized protein</fullName>
    </submittedName>
</protein>
<proteinExistence type="predicted"/>
<dbReference type="Proteomes" id="UP000226442">
    <property type="component" value="Unassembled WGS sequence"/>
</dbReference>
<evidence type="ECO:0000256" key="1">
    <source>
        <dbReference type="SAM" id="Phobius"/>
    </source>
</evidence>
<dbReference type="EMBL" id="NXIB02000212">
    <property type="protein sequence ID" value="PHX53338.1"/>
    <property type="molecule type" value="Genomic_DNA"/>
</dbReference>
<gene>
    <name evidence="2" type="ORF">CP500_022050</name>
</gene>
<feature type="transmembrane region" description="Helical" evidence="1">
    <location>
        <begin position="6"/>
        <end position="23"/>
    </location>
</feature>
<dbReference type="OrthoDB" id="561356at2"/>
<feature type="transmembrane region" description="Helical" evidence="1">
    <location>
        <begin position="30"/>
        <end position="49"/>
    </location>
</feature>
<keyword evidence="1" id="KW-0812">Transmembrane</keyword>
<comment type="caution">
    <text evidence="2">The sequence shown here is derived from an EMBL/GenBank/DDBJ whole genome shotgun (WGS) entry which is preliminary data.</text>
</comment>
<name>A0A2G4EV26_9CYAN</name>
<evidence type="ECO:0000313" key="2">
    <source>
        <dbReference type="EMBL" id="PHX53338.1"/>
    </source>
</evidence>
<dbReference type="AlphaFoldDB" id="A0A2G4EV26"/>
<keyword evidence="1" id="KW-1133">Transmembrane helix</keyword>
<reference evidence="2" key="1">
    <citation type="submission" date="2017-10" db="EMBL/GenBank/DDBJ databases">
        <title>Draft genome sequence of the planktic cyanobacteria Tychonema bourrellyi isolated from alpine lentic freshwater.</title>
        <authorList>
            <person name="Tett A."/>
            <person name="Armanini F."/>
            <person name="Asnicar F."/>
            <person name="Boscaini A."/>
            <person name="Pasolli E."/>
            <person name="Zolfo M."/>
            <person name="Donati C."/>
            <person name="Salmaso N."/>
            <person name="Segata N."/>
        </authorList>
    </citation>
    <scope>NUCLEOTIDE SEQUENCE</scope>
    <source>
        <strain evidence="2">FEM_GT703</strain>
    </source>
</reference>
<keyword evidence="3" id="KW-1185">Reference proteome</keyword>
<accession>A0A2G4EV26</accession>
<keyword evidence="1" id="KW-0472">Membrane</keyword>
<sequence length="72" mass="8056">MPIELIILIASLLVSWLVFNWAVKVLKASMGTAIALAVIVLTMQLMFGIGPNQLFQYIIHLPETLWRMTSGK</sequence>
<dbReference type="RefSeq" id="WP_096831491.1">
    <property type="nucleotide sequence ID" value="NZ_NXIB02000212.1"/>
</dbReference>
<evidence type="ECO:0000313" key="3">
    <source>
        <dbReference type="Proteomes" id="UP000226442"/>
    </source>
</evidence>
<organism evidence="2 3">
    <name type="scientific">Tychonema bourrellyi FEM_GT703</name>
    <dbReference type="NCBI Taxonomy" id="2040638"/>
    <lineage>
        <taxon>Bacteria</taxon>
        <taxon>Bacillati</taxon>
        <taxon>Cyanobacteriota</taxon>
        <taxon>Cyanophyceae</taxon>
        <taxon>Oscillatoriophycideae</taxon>
        <taxon>Oscillatoriales</taxon>
        <taxon>Microcoleaceae</taxon>
        <taxon>Tychonema</taxon>
    </lineage>
</organism>